<name>A0A6M2DH30_XENCH</name>
<comment type="subcellular location">
    <subcellularLocation>
        <location evidence="2">Cytoplasm</location>
    </subcellularLocation>
    <subcellularLocation>
        <location evidence="1">Nucleus</location>
    </subcellularLocation>
</comment>
<accession>A0A6M2DH30</accession>
<dbReference type="InterPro" id="IPR038881">
    <property type="entry name" value="Yae1-like"/>
</dbReference>
<keyword evidence="3" id="KW-0963">Cytoplasm</keyword>
<dbReference type="EMBL" id="GIIL01001478">
    <property type="protein sequence ID" value="NOV45204.1"/>
    <property type="molecule type" value="Transcribed_RNA"/>
</dbReference>
<evidence type="ECO:0000256" key="4">
    <source>
        <dbReference type="ARBA" id="ARBA00023242"/>
    </source>
</evidence>
<organism evidence="6">
    <name type="scientific">Xenopsylla cheopis</name>
    <name type="common">Oriental rat flea</name>
    <name type="synonym">Pulex cheopis</name>
    <dbReference type="NCBI Taxonomy" id="163159"/>
    <lineage>
        <taxon>Eukaryota</taxon>
        <taxon>Metazoa</taxon>
        <taxon>Ecdysozoa</taxon>
        <taxon>Arthropoda</taxon>
        <taxon>Hexapoda</taxon>
        <taxon>Insecta</taxon>
        <taxon>Pterygota</taxon>
        <taxon>Neoptera</taxon>
        <taxon>Endopterygota</taxon>
        <taxon>Siphonaptera</taxon>
        <taxon>Pulicidae</taxon>
        <taxon>Xenopsyllinae</taxon>
        <taxon>Xenopsylla</taxon>
    </lineage>
</organism>
<dbReference type="GO" id="GO:0005737">
    <property type="term" value="C:cytoplasm"/>
    <property type="evidence" value="ECO:0007669"/>
    <property type="project" value="UniProtKB-SubCell"/>
</dbReference>
<proteinExistence type="predicted"/>
<evidence type="ECO:0000259" key="5">
    <source>
        <dbReference type="Pfam" id="PF09811"/>
    </source>
</evidence>
<dbReference type="InterPro" id="IPR019191">
    <property type="entry name" value="Essential_protein_Yae1_N"/>
</dbReference>
<dbReference type="PANTHER" id="PTHR18829">
    <property type="entry name" value="PROTEIN YAE1 HOMOLOG"/>
    <property type="match status" value="1"/>
</dbReference>
<reference evidence="6" key="1">
    <citation type="submission" date="2020-03" db="EMBL/GenBank/DDBJ databases">
        <title>Transcriptomic Profiling of the Digestive Tract of the Rat Flea, Xenopsylla cheopis, Following Blood Feeding and Infection with Yersinia pestis.</title>
        <authorList>
            <person name="Bland D.M."/>
            <person name="Martens C.A."/>
            <person name="Virtaneva K."/>
            <person name="Kanakabandi K."/>
            <person name="Long D."/>
            <person name="Rosenke R."/>
            <person name="Saturday G.A."/>
            <person name="Hoyt F.H."/>
            <person name="Bruno D.P."/>
            <person name="Ribeiro J.M.C."/>
            <person name="Hinnebusch J."/>
        </authorList>
    </citation>
    <scope>NUCLEOTIDE SEQUENCE</scope>
</reference>
<evidence type="ECO:0000256" key="2">
    <source>
        <dbReference type="ARBA" id="ARBA00004496"/>
    </source>
</evidence>
<dbReference type="GO" id="GO:0005634">
    <property type="term" value="C:nucleus"/>
    <property type="evidence" value="ECO:0007669"/>
    <property type="project" value="UniProtKB-SubCell"/>
</dbReference>
<protein>
    <recommendedName>
        <fullName evidence="5">Essential protein Yae1 N-terminal domain-containing protein</fullName>
    </recommendedName>
</protein>
<dbReference type="PANTHER" id="PTHR18829:SF0">
    <property type="entry name" value="PROTEIN YAE1 HOMOLOG"/>
    <property type="match status" value="1"/>
</dbReference>
<evidence type="ECO:0000256" key="3">
    <source>
        <dbReference type="ARBA" id="ARBA00022490"/>
    </source>
</evidence>
<keyword evidence="4" id="KW-0539">Nucleus</keyword>
<sequence length="151" mass="16937">MSSDNDETDETLQMSARDRDTASNIAYKIGYREGAEFGKNLTFQEGFGKGFRDGFKAGFHLGKYQGLLTLLQSNQVNIPNKININPELHVDKPSRGCCRICSNESNETIPDILKEQEIKTCNHLVNLFNSYGELANIFDVHLGKTTAENIF</sequence>
<feature type="domain" description="Essential protein Yae1 N-terminal" evidence="5">
    <location>
        <begin position="30"/>
        <end position="68"/>
    </location>
</feature>
<dbReference type="AlphaFoldDB" id="A0A6M2DH30"/>
<evidence type="ECO:0000313" key="6">
    <source>
        <dbReference type="EMBL" id="NOV45204.1"/>
    </source>
</evidence>
<dbReference type="Pfam" id="PF09811">
    <property type="entry name" value="Yae1_N"/>
    <property type="match status" value="1"/>
</dbReference>
<evidence type="ECO:0000256" key="1">
    <source>
        <dbReference type="ARBA" id="ARBA00004123"/>
    </source>
</evidence>